<name>A0AA89BJM0_PINIB</name>
<comment type="caution">
    <text evidence="1">The sequence shown here is derived from an EMBL/GenBank/DDBJ whole genome shotgun (WGS) entry which is preliminary data.</text>
</comment>
<organism evidence="1 2">
    <name type="scientific">Pinctada imbricata</name>
    <name type="common">Atlantic pearl-oyster</name>
    <name type="synonym">Pinctada martensii</name>
    <dbReference type="NCBI Taxonomy" id="66713"/>
    <lineage>
        <taxon>Eukaryota</taxon>
        <taxon>Metazoa</taxon>
        <taxon>Spiralia</taxon>
        <taxon>Lophotrochozoa</taxon>
        <taxon>Mollusca</taxon>
        <taxon>Bivalvia</taxon>
        <taxon>Autobranchia</taxon>
        <taxon>Pteriomorphia</taxon>
        <taxon>Pterioida</taxon>
        <taxon>Pterioidea</taxon>
        <taxon>Pteriidae</taxon>
        <taxon>Pinctada</taxon>
    </lineage>
</organism>
<sequence>MVKKKDLVKVFYIYICLCHVCPAHPCGDNPLRQLVRISSSTGRDLQNVLITLRHINVNAYQQLRNEFQRYAACVGVVDTGYFKRSTDAFLPTLKRRLEKEPSLDDIIDLMSYDDVIAK</sequence>
<gene>
    <name evidence="1" type="ORF">FSP39_019001</name>
</gene>
<evidence type="ECO:0000313" key="2">
    <source>
        <dbReference type="Proteomes" id="UP001186944"/>
    </source>
</evidence>
<dbReference type="EMBL" id="VSWD01000013">
    <property type="protein sequence ID" value="KAK3084786.1"/>
    <property type="molecule type" value="Genomic_DNA"/>
</dbReference>
<protein>
    <submittedName>
        <fullName evidence="1">Uncharacterized protein</fullName>
    </submittedName>
</protein>
<reference evidence="1" key="1">
    <citation type="submission" date="2019-08" db="EMBL/GenBank/DDBJ databases">
        <title>The improved chromosome-level genome for the pearl oyster Pinctada fucata martensii using PacBio sequencing and Hi-C.</title>
        <authorList>
            <person name="Zheng Z."/>
        </authorList>
    </citation>
    <scope>NUCLEOTIDE SEQUENCE</scope>
    <source>
        <strain evidence="1">ZZ-2019</strain>
        <tissue evidence="1">Adductor muscle</tissue>
    </source>
</reference>
<dbReference type="AlphaFoldDB" id="A0AA89BJM0"/>
<proteinExistence type="predicted"/>
<evidence type="ECO:0000313" key="1">
    <source>
        <dbReference type="EMBL" id="KAK3084786.1"/>
    </source>
</evidence>
<accession>A0AA89BJM0</accession>
<dbReference type="Proteomes" id="UP001186944">
    <property type="component" value="Unassembled WGS sequence"/>
</dbReference>
<keyword evidence="2" id="KW-1185">Reference proteome</keyword>